<keyword evidence="2" id="KW-1185">Reference proteome</keyword>
<dbReference type="Proteomes" id="UP001172778">
    <property type="component" value="Unassembled WGS sequence"/>
</dbReference>
<comment type="caution">
    <text evidence="1">The sequence shown here is derived from an EMBL/GenBank/DDBJ whole genome shotgun (WGS) entry which is preliminary data.</text>
</comment>
<dbReference type="EMBL" id="JARRAF010000149">
    <property type="protein sequence ID" value="MDK2127114.1"/>
    <property type="molecule type" value="Genomic_DNA"/>
</dbReference>
<evidence type="ECO:0000313" key="1">
    <source>
        <dbReference type="EMBL" id="MDK2127114.1"/>
    </source>
</evidence>
<evidence type="ECO:0008006" key="3">
    <source>
        <dbReference type="Google" id="ProtNLM"/>
    </source>
</evidence>
<feature type="non-terminal residue" evidence="1">
    <location>
        <position position="1"/>
    </location>
</feature>
<protein>
    <recommendedName>
        <fullName evidence="3">CARDB domain-containing protein</fullName>
    </recommendedName>
</protein>
<feature type="non-terminal residue" evidence="1">
    <location>
        <position position="238"/>
    </location>
</feature>
<proteinExistence type="predicted"/>
<dbReference type="Gene3D" id="2.60.40.10">
    <property type="entry name" value="Immunoglobulins"/>
    <property type="match status" value="2"/>
</dbReference>
<evidence type="ECO:0000313" key="2">
    <source>
        <dbReference type="Proteomes" id="UP001172778"/>
    </source>
</evidence>
<organism evidence="1 2">
    <name type="scientific">Parachitinimonas caeni</name>
    <dbReference type="NCBI Taxonomy" id="3031301"/>
    <lineage>
        <taxon>Bacteria</taxon>
        <taxon>Pseudomonadati</taxon>
        <taxon>Pseudomonadota</taxon>
        <taxon>Betaproteobacteria</taxon>
        <taxon>Neisseriales</taxon>
        <taxon>Chitinibacteraceae</taxon>
        <taxon>Parachitinimonas</taxon>
    </lineage>
</organism>
<dbReference type="InterPro" id="IPR013783">
    <property type="entry name" value="Ig-like_fold"/>
</dbReference>
<reference evidence="1" key="1">
    <citation type="submission" date="2023-03" db="EMBL/GenBank/DDBJ databases">
        <title>Chitinimonas shenzhenensis gen. nov., sp. nov., a novel member of family Burkholderiaceae isolated from activated sludge collected in Shen Zhen, China.</title>
        <authorList>
            <person name="Wang X."/>
        </authorList>
    </citation>
    <scope>NUCLEOTIDE SEQUENCE</scope>
    <source>
        <strain evidence="1">DQS-5</strain>
    </source>
</reference>
<name>A0ABT7E462_9NEIS</name>
<accession>A0ABT7E462</accession>
<gene>
    <name evidence="1" type="ORF">PZA18_24060</name>
</gene>
<sequence length="238" mass="25136">DLQVSQVGLLETGAQDGDAVTVVWTETNQGAVAAPTGYQDRVTIRQRNADGSLGAVVLDTAVAFADSQPLAAGASRQRQFRFQLPTGSAGSGQFEIQVQADSNTQGAGSLFETNAVGDAETNNRASGNFSASLHVYPDLQVGELIVPASLRAGDSLTLRWRLDNIGQADALGDWVDRILLIPEDGQGGDLTLSTLRRQGPLAVGQGSDCEATVRIPPRLAGRWRIAVQTDVNRSLNEP</sequence>
<dbReference type="RefSeq" id="WP_284103424.1">
    <property type="nucleotide sequence ID" value="NZ_JARRAF010000149.1"/>
</dbReference>